<comment type="caution">
    <text evidence="25">The sequence shown here is derived from an EMBL/GenBank/DDBJ whole genome shotgun (WGS) entry which is preliminary data.</text>
</comment>
<dbReference type="InterPro" id="IPR011162">
    <property type="entry name" value="MHC_I/II-like_Ag-recog"/>
</dbReference>
<dbReference type="InterPro" id="IPR050208">
    <property type="entry name" value="MHC_class-I_related"/>
</dbReference>
<evidence type="ECO:0000256" key="9">
    <source>
        <dbReference type="ARBA" id="ARBA00022989"/>
    </source>
</evidence>
<evidence type="ECO:0000256" key="22">
    <source>
        <dbReference type="SAM" id="Phobius"/>
    </source>
</evidence>
<dbReference type="Pfam" id="PF07654">
    <property type="entry name" value="C1-set"/>
    <property type="match status" value="1"/>
</dbReference>
<dbReference type="InterPro" id="IPR036179">
    <property type="entry name" value="Ig-like_dom_sf"/>
</dbReference>
<evidence type="ECO:0000256" key="3">
    <source>
        <dbReference type="ARBA" id="ARBA00008637"/>
    </source>
</evidence>
<keyword evidence="7 23" id="KW-0732">Signal</keyword>
<dbReference type="GO" id="GO:0019864">
    <property type="term" value="F:IgG binding"/>
    <property type="evidence" value="ECO:0007669"/>
    <property type="project" value="UniProtKB-KW"/>
</dbReference>
<keyword evidence="12 25" id="KW-0675">Receptor</keyword>
<dbReference type="FunFam" id="3.30.500.10:FF:000003">
    <property type="entry name" value="IgG receptor FcRn large subunit p51"/>
    <property type="match status" value="1"/>
</dbReference>
<sequence length="370" mass="40659">MGMPQPWVLSLLLVLLPRTWGAETRPPLLYHLTAVSNPSKGVPSFWATGWLGPQQYLSYNSLRQEAEACGAWMWESQMSWYWEKETVDLKSKEQLFLDAIKTLTTHVNVPQGNFTLQGLLGCELAPDNSSLPTAVFALNGEEFMAFDPSIRNWTGEWPETEIVGNLWLKQPEVAKMESEFLLTSCPQRLLGHLERGLQYLEWKEPPSMRLKARPSDSNSGSSILTCAAFSFYPPELKLRFLRSGLAAGTGNSSIGPNGDGSFHAWSLLEVKRGDEHHYQCEVEHKGLLQPLTVDLGSPVRSSVPVVGIILGFLVVLVAAAGGVLLWNRMRSGLPAPWLSLNGDDSGDLLPGGNLPPETEPHGANAFPATS</sequence>
<evidence type="ECO:0000256" key="13">
    <source>
        <dbReference type="ARBA" id="ARBA00023180"/>
    </source>
</evidence>
<proteinExistence type="inferred from homology"/>
<keyword evidence="8" id="KW-0967">Endosome</keyword>
<accession>A0A8J6G6N5</accession>
<evidence type="ECO:0000256" key="11">
    <source>
        <dbReference type="ARBA" id="ARBA00023157"/>
    </source>
</evidence>
<dbReference type="AlphaFoldDB" id="A0A8J6G6N5"/>
<dbReference type="PANTHER" id="PTHR16675:SF3">
    <property type="entry name" value="IGG RECEPTOR FCRN LARGE SUBUNIT P51"/>
    <property type="match status" value="1"/>
</dbReference>
<feature type="chain" id="PRO_5035223780" description="IgG receptor FcRn large subunit p51" evidence="23">
    <location>
        <begin position="22"/>
        <end position="370"/>
    </location>
</feature>
<organism evidence="25 26">
    <name type="scientific">Microtus ochrogaster</name>
    <name type="common">Prairie vole</name>
    <dbReference type="NCBI Taxonomy" id="79684"/>
    <lineage>
        <taxon>Eukaryota</taxon>
        <taxon>Metazoa</taxon>
        <taxon>Chordata</taxon>
        <taxon>Craniata</taxon>
        <taxon>Vertebrata</taxon>
        <taxon>Euteleostomi</taxon>
        <taxon>Mammalia</taxon>
        <taxon>Eutheria</taxon>
        <taxon>Euarchontoglires</taxon>
        <taxon>Glires</taxon>
        <taxon>Rodentia</taxon>
        <taxon>Myomorpha</taxon>
        <taxon>Muroidea</taxon>
        <taxon>Cricetidae</taxon>
        <taxon>Arvicolinae</taxon>
        <taxon>Microtus</taxon>
    </lineage>
</organism>
<reference evidence="25" key="1">
    <citation type="submission" date="2020-03" db="EMBL/GenBank/DDBJ databases">
        <title>Studies in the Genomics of Life Span.</title>
        <authorList>
            <person name="Glass D."/>
        </authorList>
    </citation>
    <scope>NUCLEOTIDE SEQUENCE</scope>
    <source>
        <strain evidence="25">LTLLF</strain>
        <tissue evidence="25">Muscle</tissue>
    </source>
</reference>
<evidence type="ECO:0000256" key="1">
    <source>
        <dbReference type="ARBA" id="ARBA00004251"/>
    </source>
</evidence>
<dbReference type="FunFam" id="2.60.40.10:FF:000693">
    <property type="entry name" value="IgG receptor FcRn large subunit p51"/>
    <property type="match status" value="1"/>
</dbReference>
<evidence type="ECO:0000256" key="5">
    <source>
        <dbReference type="ARBA" id="ARBA00022652"/>
    </source>
</evidence>
<evidence type="ECO:0000256" key="12">
    <source>
        <dbReference type="ARBA" id="ARBA00023170"/>
    </source>
</evidence>
<dbReference type="Pfam" id="PF00129">
    <property type="entry name" value="MHC_I"/>
    <property type="match status" value="1"/>
</dbReference>
<dbReference type="Proteomes" id="UP000710432">
    <property type="component" value="Unassembled WGS sequence"/>
</dbReference>
<keyword evidence="10 22" id="KW-0472">Membrane</keyword>
<evidence type="ECO:0000259" key="24">
    <source>
        <dbReference type="PROSITE" id="PS50835"/>
    </source>
</evidence>
<protein>
    <recommendedName>
        <fullName evidence="15">IgG receptor FcRn large subunit p51</fullName>
    </recommendedName>
    <alternativeName>
        <fullName evidence="17">IgG Fc fragment receptor transporter alpha chain</fullName>
    </alternativeName>
    <alternativeName>
        <fullName evidence="16">Neonatal Fc receptor</fullName>
    </alternativeName>
</protein>
<feature type="domain" description="Ig-like" evidence="24">
    <location>
        <begin position="206"/>
        <end position="294"/>
    </location>
</feature>
<dbReference type="GO" id="GO:0009897">
    <property type="term" value="C:external side of plasma membrane"/>
    <property type="evidence" value="ECO:0007669"/>
    <property type="project" value="TreeGrafter"/>
</dbReference>
<dbReference type="EMBL" id="JAATJU010024533">
    <property type="protein sequence ID" value="KAH0505422.1"/>
    <property type="molecule type" value="Genomic_DNA"/>
</dbReference>
<dbReference type="InterPro" id="IPR011161">
    <property type="entry name" value="MHC_I-like_Ag-recog"/>
</dbReference>
<dbReference type="GO" id="GO:0030881">
    <property type="term" value="F:beta-2-microglobulin binding"/>
    <property type="evidence" value="ECO:0007669"/>
    <property type="project" value="TreeGrafter"/>
</dbReference>
<feature type="region of interest" description="Disordered" evidence="21">
    <location>
        <begin position="348"/>
        <end position="370"/>
    </location>
</feature>
<comment type="subcellular location">
    <subcellularLocation>
        <location evidence="1">Cell membrane</location>
        <topology evidence="1">Single-pass type I membrane protein</topology>
    </subcellularLocation>
    <subcellularLocation>
        <location evidence="2">Endosome membrane</location>
    </subcellularLocation>
</comment>
<evidence type="ECO:0000313" key="26">
    <source>
        <dbReference type="Proteomes" id="UP000710432"/>
    </source>
</evidence>
<dbReference type="GO" id="GO:0010008">
    <property type="term" value="C:endosome membrane"/>
    <property type="evidence" value="ECO:0007669"/>
    <property type="project" value="UniProtKB-SubCell"/>
</dbReference>
<evidence type="ECO:0000256" key="6">
    <source>
        <dbReference type="ARBA" id="ARBA00022692"/>
    </source>
</evidence>
<evidence type="ECO:0000256" key="8">
    <source>
        <dbReference type="ARBA" id="ARBA00022753"/>
    </source>
</evidence>
<dbReference type="Gene3D" id="2.60.40.10">
    <property type="entry name" value="Immunoglobulins"/>
    <property type="match status" value="1"/>
</dbReference>
<comment type="function">
    <text evidence="18">Cell surface receptor that transfers passive humoral immunity from the mother to the newborn. Binds to the Fc region of monomeric immunoglobulin gamma and mediates its selective uptake from milk. IgG in the milk is bound at the apical surface of the intestinal epithelium. The resultant FcRn-IgG complexes are transcytosed across the intestinal epithelium and IgG is released from FcRn into blood or tissue fluids. Throughout life, contributes to effective humoral immunity by recycling IgG and extending its half-life in the circulation. Mechanistically, monomeric IgG binding to FcRn in acidic endosomes of endothelial and hematopoietic cells recycles IgG to the cell surface where it is released into the circulation. In addition of IgG, regulates homeostasis of the other most abundant circulating protein albumin/ALB.</text>
</comment>
<evidence type="ECO:0000256" key="19">
    <source>
        <dbReference type="ARBA" id="ARBA00046902"/>
    </source>
</evidence>
<evidence type="ECO:0000256" key="7">
    <source>
        <dbReference type="ARBA" id="ARBA00022729"/>
    </source>
</evidence>
<dbReference type="InterPro" id="IPR007110">
    <property type="entry name" value="Ig-like_dom"/>
</dbReference>
<dbReference type="InterPro" id="IPR003006">
    <property type="entry name" value="Ig/MHC_CS"/>
</dbReference>
<evidence type="ECO:0000256" key="14">
    <source>
        <dbReference type="ARBA" id="ARBA00023319"/>
    </source>
</evidence>
<gene>
    <name evidence="25" type="ORF">LTLLF_178585</name>
</gene>
<keyword evidence="4" id="KW-1003">Cell membrane</keyword>
<evidence type="ECO:0000256" key="18">
    <source>
        <dbReference type="ARBA" id="ARBA00046029"/>
    </source>
</evidence>
<dbReference type="GO" id="GO:0005615">
    <property type="term" value="C:extracellular space"/>
    <property type="evidence" value="ECO:0007669"/>
    <property type="project" value="TreeGrafter"/>
</dbReference>
<keyword evidence="11" id="KW-1015">Disulfide bond</keyword>
<dbReference type="InterPro" id="IPR003597">
    <property type="entry name" value="Ig_C1-set"/>
</dbReference>
<keyword evidence="5" id="KW-0390">IgG-binding protein</keyword>
<dbReference type="PRINTS" id="PR01638">
    <property type="entry name" value="MHCCLASSI"/>
</dbReference>
<evidence type="ECO:0000313" key="25">
    <source>
        <dbReference type="EMBL" id="KAH0505422.1"/>
    </source>
</evidence>
<evidence type="ECO:0000256" key="15">
    <source>
        <dbReference type="ARBA" id="ARBA00040486"/>
    </source>
</evidence>
<keyword evidence="9 22" id="KW-1133">Transmembrane helix</keyword>
<evidence type="ECO:0000256" key="20">
    <source>
        <dbReference type="RuleBase" id="RU004439"/>
    </source>
</evidence>
<evidence type="ECO:0000256" key="4">
    <source>
        <dbReference type="ARBA" id="ARBA00022475"/>
    </source>
</evidence>
<feature type="signal peptide" evidence="23">
    <location>
        <begin position="1"/>
        <end position="21"/>
    </location>
</feature>
<keyword evidence="13" id="KW-0325">Glycoprotein</keyword>
<keyword evidence="14" id="KW-0393">Immunoglobulin domain</keyword>
<name>A0A8J6G6N5_MICOH</name>
<keyword evidence="6 22" id="KW-0812">Transmembrane</keyword>
<dbReference type="PROSITE" id="PS00290">
    <property type="entry name" value="IG_MHC"/>
    <property type="match status" value="1"/>
</dbReference>
<evidence type="ECO:0000256" key="23">
    <source>
        <dbReference type="SAM" id="SignalP"/>
    </source>
</evidence>
<feature type="transmembrane region" description="Helical" evidence="22">
    <location>
        <begin position="305"/>
        <end position="326"/>
    </location>
</feature>
<dbReference type="SMART" id="SM00407">
    <property type="entry name" value="IGc1"/>
    <property type="match status" value="1"/>
</dbReference>
<dbReference type="GO" id="GO:0006955">
    <property type="term" value="P:immune response"/>
    <property type="evidence" value="ECO:0007669"/>
    <property type="project" value="TreeGrafter"/>
</dbReference>
<dbReference type="SUPFAM" id="SSF48726">
    <property type="entry name" value="Immunoglobulin"/>
    <property type="match status" value="1"/>
</dbReference>
<dbReference type="InterPro" id="IPR013783">
    <property type="entry name" value="Ig-like_fold"/>
</dbReference>
<dbReference type="InterPro" id="IPR001039">
    <property type="entry name" value="MHC_I_a_a1/a2"/>
</dbReference>
<dbReference type="InterPro" id="IPR037055">
    <property type="entry name" value="MHC_I-like_Ag-recog_sf"/>
</dbReference>
<comment type="similarity">
    <text evidence="3">Belongs to the immunoglobulin superfamily.</text>
</comment>
<evidence type="ECO:0000256" key="17">
    <source>
        <dbReference type="ARBA" id="ARBA00041407"/>
    </source>
</evidence>
<comment type="subunit">
    <text evidence="19">FcRn complex consists of two subunits: p51, and p14 which is equivalent to beta-2-microglobulin. It forms an MHC class I-like heterodimer. Interacts with albumin/ALB; this interaction regulates ALB homeostasis.</text>
</comment>
<dbReference type="PANTHER" id="PTHR16675">
    <property type="entry name" value="MHC CLASS I-RELATED"/>
    <property type="match status" value="1"/>
</dbReference>
<dbReference type="SUPFAM" id="SSF54452">
    <property type="entry name" value="MHC antigen-recognition domain"/>
    <property type="match status" value="1"/>
</dbReference>
<dbReference type="PROSITE" id="PS50835">
    <property type="entry name" value="IG_LIKE"/>
    <property type="match status" value="1"/>
</dbReference>
<evidence type="ECO:0000256" key="2">
    <source>
        <dbReference type="ARBA" id="ARBA00004608"/>
    </source>
</evidence>
<evidence type="ECO:0000256" key="10">
    <source>
        <dbReference type="ARBA" id="ARBA00023136"/>
    </source>
</evidence>
<evidence type="ECO:0000256" key="21">
    <source>
        <dbReference type="SAM" id="MobiDB-lite"/>
    </source>
</evidence>
<dbReference type="Gene3D" id="3.30.500.10">
    <property type="entry name" value="MHC class I-like antigen recognition-like"/>
    <property type="match status" value="1"/>
</dbReference>
<evidence type="ECO:0000256" key="16">
    <source>
        <dbReference type="ARBA" id="ARBA00041280"/>
    </source>
</evidence>
<comment type="similarity">
    <text evidence="20">Belongs to the MHC class I family.</text>
</comment>